<evidence type="ECO:0000256" key="1">
    <source>
        <dbReference type="ARBA" id="ARBA00005189"/>
    </source>
</evidence>
<evidence type="ECO:0000313" key="5">
    <source>
        <dbReference type="EMBL" id="EID75352.1"/>
    </source>
</evidence>
<dbReference type="OrthoDB" id="9796839at2"/>
<evidence type="ECO:0000313" key="6">
    <source>
        <dbReference type="Proteomes" id="UP000005938"/>
    </source>
</evidence>
<dbReference type="Pfam" id="PF01553">
    <property type="entry name" value="Acyltransferase"/>
    <property type="match status" value="1"/>
</dbReference>
<dbReference type="SMART" id="SM00563">
    <property type="entry name" value="PlsC"/>
    <property type="match status" value="1"/>
</dbReference>
<name>I0WG36_9FLAO</name>
<evidence type="ECO:0000256" key="3">
    <source>
        <dbReference type="ARBA" id="ARBA00023315"/>
    </source>
</evidence>
<dbReference type="SUPFAM" id="SSF69593">
    <property type="entry name" value="Glycerol-3-phosphate (1)-acyltransferase"/>
    <property type="match status" value="1"/>
</dbReference>
<keyword evidence="3 5" id="KW-0012">Acyltransferase</keyword>
<gene>
    <name evidence="5" type="ORF">W5A_06306</name>
</gene>
<comment type="caution">
    <text evidence="5">The sequence shown here is derived from an EMBL/GenBank/DDBJ whole genome shotgun (WGS) entry which is preliminary data.</text>
</comment>
<evidence type="ECO:0000256" key="2">
    <source>
        <dbReference type="ARBA" id="ARBA00022679"/>
    </source>
</evidence>
<dbReference type="PATRIC" id="fig|946077.3.peg.1275"/>
<keyword evidence="2 5" id="KW-0808">Transferase</keyword>
<dbReference type="STRING" id="946077.W5A_06306"/>
<dbReference type="GO" id="GO:0006654">
    <property type="term" value="P:phosphatidic acid biosynthetic process"/>
    <property type="evidence" value="ECO:0007669"/>
    <property type="project" value="TreeGrafter"/>
</dbReference>
<dbReference type="eggNOG" id="COG0204">
    <property type="taxonomic scope" value="Bacteria"/>
</dbReference>
<dbReference type="Proteomes" id="UP000005938">
    <property type="component" value="Unassembled WGS sequence"/>
</dbReference>
<dbReference type="AlphaFoldDB" id="I0WG36"/>
<reference evidence="5 6" key="1">
    <citation type="journal article" date="2012" name="J. Bacteriol.">
        <title>Genome Sequence of the Halotolerant Bacterium Imtechella halotolerans K1T.</title>
        <authorList>
            <person name="Kumar S."/>
            <person name="Vikram S."/>
            <person name="Subramanian S."/>
            <person name="Raghava G.P."/>
            <person name="Pinnaka A.K."/>
        </authorList>
    </citation>
    <scope>NUCLEOTIDE SEQUENCE [LARGE SCALE GENOMIC DNA]</scope>
    <source>
        <strain evidence="5 6">K1</strain>
    </source>
</reference>
<evidence type="ECO:0000259" key="4">
    <source>
        <dbReference type="SMART" id="SM00563"/>
    </source>
</evidence>
<dbReference type="InterPro" id="IPR002123">
    <property type="entry name" value="Plipid/glycerol_acylTrfase"/>
</dbReference>
<accession>I0WG36</accession>
<dbReference type="EMBL" id="AJJU01000005">
    <property type="protein sequence ID" value="EID75352.1"/>
    <property type="molecule type" value="Genomic_DNA"/>
</dbReference>
<feature type="domain" description="Phospholipid/glycerol acyltransferase" evidence="4">
    <location>
        <begin position="28"/>
        <end position="140"/>
    </location>
</feature>
<dbReference type="RefSeq" id="WP_008238572.1">
    <property type="nucleotide sequence ID" value="NZ_AJJU01000005.1"/>
</dbReference>
<protein>
    <submittedName>
        <fullName evidence="5">Phospholipid/glycerol acyltransferase</fullName>
    </submittedName>
</protein>
<dbReference type="PANTHER" id="PTHR10434:SF9">
    <property type="entry name" value="PHOSPHOLIPID_GLYCEROL ACYLTRANSFERASE DOMAIN-CONTAINING PROTEIN"/>
    <property type="match status" value="1"/>
</dbReference>
<dbReference type="PANTHER" id="PTHR10434">
    <property type="entry name" value="1-ACYL-SN-GLYCEROL-3-PHOSPHATE ACYLTRANSFERASE"/>
    <property type="match status" value="1"/>
</dbReference>
<dbReference type="GO" id="GO:0003841">
    <property type="term" value="F:1-acylglycerol-3-phosphate O-acyltransferase activity"/>
    <property type="evidence" value="ECO:0007669"/>
    <property type="project" value="TreeGrafter"/>
</dbReference>
<comment type="pathway">
    <text evidence="1">Lipid metabolism.</text>
</comment>
<keyword evidence="6" id="KW-1185">Reference proteome</keyword>
<organism evidence="5 6">
    <name type="scientific">Imtechella halotolerans K1</name>
    <dbReference type="NCBI Taxonomy" id="946077"/>
    <lineage>
        <taxon>Bacteria</taxon>
        <taxon>Pseudomonadati</taxon>
        <taxon>Bacteroidota</taxon>
        <taxon>Flavobacteriia</taxon>
        <taxon>Flavobacteriales</taxon>
        <taxon>Flavobacteriaceae</taxon>
        <taxon>Imtechella</taxon>
    </lineage>
</organism>
<sequence>MRMFAKFIFCTCMGWRIQGDLPSLKKYVIIVVPHTSWHDFYIGLLVRKILATKINYIGKKELFRPPYGWFFRWQGGTPIDRHHRSNTVDAIAQLFQEHDEFRLALSPEGTRKKVNQWRTGFYFIAKKAIVPIVMVAFDFGKKKVIIAPPFYPTDSQEKDFEYMYRNFKGVEGKNKENSFEVE</sequence>
<proteinExistence type="predicted"/>